<organism evidence="17 18">
    <name type="scientific">Opisthorchis felineus</name>
    <dbReference type="NCBI Taxonomy" id="147828"/>
    <lineage>
        <taxon>Eukaryota</taxon>
        <taxon>Metazoa</taxon>
        <taxon>Spiralia</taxon>
        <taxon>Lophotrochozoa</taxon>
        <taxon>Platyhelminthes</taxon>
        <taxon>Trematoda</taxon>
        <taxon>Digenea</taxon>
        <taxon>Opisthorchiida</taxon>
        <taxon>Opisthorchiata</taxon>
        <taxon>Opisthorchiidae</taxon>
        <taxon>Opisthorchis</taxon>
    </lineage>
</organism>
<evidence type="ECO:0000256" key="3">
    <source>
        <dbReference type="ARBA" id="ARBA00004653"/>
    </source>
</evidence>
<keyword evidence="7 15" id="KW-0812">Transmembrane</keyword>
<evidence type="ECO:0000259" key="16">
    <source>
        <dbReference type="Pfam" id="PF01529"/>
    </source>
</evidence>
<feature type="transmembrane region" description="Helical" evidence="15">
    <location>
        <begin position="70"/>
        <end position="91"/>
    </location>
</feature>
<comment type="caution">
    <text evidence="17">The sequence shown here is derived from an EMBL/GenBank/DDBJ whole genome shotgun (WGS) entry which is preliminary data.</text>
</comment>
<keyword evidence="9 15" id="KW-1133">Transmembrane helix</keyword>
<keyword evidence="18" id="KW-1185">Reference proteome</keyword>
<dbReference type="AlphaFoldDB" id="A0A4S2LMW5"/>
<dbReference type="PANTHER" id="PTHR22883">
    <property type="entry name" value="ZINC FINGER DHHC DOMAIN CONTAINING PROTEIN"/>
    <property type="match status" value="1"/>
</dbReference>
<evidence type="ECO:0000256" key="7">
    <source>
        <dbReference type="ARBA" id="ARBA00022692"/>
    </source>
</evidence>
<evidence type="ECO:0000256" key="11">
    <source>
        <dbReference type="ARBA" id="ARBA00023136"/>
    </source>
</evidence>
<dbReference type="InterPro" id="IPR001594">
    <property type="entry name" value="Palmitoyltrfase_DHHC"/>
</dbReference>
<evidence type="ECO:0000256" key="9">
    <source>
        <dbReference type="ARBA" id="ARBA00022989"/>
    </source>
</evidence>
<feature type="transmembrane region" description="Helical" evidence="15">
    <location>
        <begin position="257"/>
        <end position="282"/>
    </location>
</feature>
<dbReference type="GO" id="GO:0006612">
    <property type="term" value="P:protein targeting to membrane"/>
    <property type="evidence" value="ECO:0007669"/>
    <property type="project" value="TreeGrafter"/>
</dbReference>
<dbReference type="EMBL" id="SJOL01006557">
    <property type="protein sequence ID" value="TGZ65030.1"/>
    <property type="molecule type" value="Genomic_DNA"/>
</dbReference>
<evidence type="ECO:0000256" key="5">
    <source>
        <dbReference type="ARBA" id="ARBA00022475"/>
    </source>
</evidence>
<dbReference type="PANTHER" id="PTHR22883:SF466">
    <property type="entry name" value="PALMITOYLTRANSFERASE ZDHHC4"/>
    <property type="match status" value="1"/>
</dbReference>
<keyword evidence="10" id="KW-0333">Golgi apparatus</keyword>
<gene>
    <name evidence="17" type="ORF">CRM22_006074</name>
</gene>
<evidence type="ECO:0000256" key="2">
    <source>
        <dbReference type="ARBA" id="ARBA00004651"/>
    </source>
</evidence>
<evidence type="ECO:0000256" key="15">
    <source>
        <dbReference type="RuleBase" id="RU079119"/>
    </source>
</evidence>
<accession>A0A4S2LMW5</accession>
<dbReference type="PROSITE" id="PS50216">
    <property type="entry name" value="DHHC"/>
    <property type="match status" value="1"/>
</dbReference>
<comment type="similarity">
    <text evidence="4 15">Belongs to the DHHC palmitoyltransferase family.</text>
</comment>
<dbReference type="GO" id="GO:0005886">
    <property type="term" value="C:plasma membrane"/>
    <property type="evidence" value="ECO:0007669"/>
    <property type="project" value="UniProtKB-SubCell"/>
</dbReference>
<evidence type="ECO:0000256" key="14">
    <source>
        <dbReference type="ARBA" id="ARBA00023315"/>
    </source>
</evidence>
<dbReference type="STRING" id="147828.A0A4S2LMW5"/>
<feature type="transmembrane region" description="Helical" evidence="15">
    <location>
        <begin position="103"/>
        <end position="121"/>
    </location>
</feature>
<evidence type="ECO:0000256" key="4">
    <source>
        <dbReference type="ARBA" id="ARBA00008574"/>
    </source>
</evidence>
<evidence type="ECO:0000256" key="12">
    <source>
        <dbReference type="ARBA" id="ARBA00023139"/>
    </source>
</evidence>
<evidence type="ECO:0000256" key="10">
    <source>
        <dbReference type="ARBA" id="ARBA00023034"/>
    </source>
</evidence>
<evidence type="ECO:0000256" key="13">
    <source>
        <dbReference type="ARBA" id="ARBA00023288"/>
    </source>
</evidence>
<dbReference type="GO" id="GO:0019706">
    <property type="term" value="F:protein-cysteine S-palmitoyltransferase activity"/>
    <property type="evidence" value="ECO:0007669"/>
    <property type="project" value="UniProtKB-EC"/>
</dbReference>
<dbReference type="Proteomes" id="UP000308267">
    <property type="component" value="Unassembled WGS sequence"/>
</dbReference>
<comment type="domain">
    <text evidence="15">The DHHC domain is required for palmitoyltransferase activity.</text>
</comment>
<evidence type="ECO:0000256" key="8">
    <source>
        <dbReference type="ARBA" id="ARBA00022824"/>
    </source>
</evidence>
<keyword evidence="14 15" id="KW-0012">Acyltransferase</keyword>
<dbReference type="InterPro" id="IPR039859">
    <property type="entry name" value="PFA4/ZDH16/20/ERF2-like"/>
</dbReference>
<dbReference type="GO" id="GO:0005789">
    <property type="term" value="C:endoplasmic reticulum membrane"/>
    <property type="evidence" value="ECO:0007669"/>
    <property type="project" value="UniProtKB-SubCell"/>
</dbReference>
<feature type="domain" description="Palmitoyltransferase DHHC" evidence="16">
    <location>
        <begin position="149"/>
        <end position="294"/>
    </location>
</feature>
<evidence type="ECO:0000313" key="17">
    <source>
        <dbReference type="EMBL" id="TGZ65030.1"/>
    </source>
</evidence>
<comment type="catalytic activity">
    <reaction evidence="15">
        <text>L-cysteinyl-[protein] + hexadecanoyl-CoA = S-hexadecanoyl-L-cysteinyl-[protein] + CoA</text>
        <dbReference type="Rhea" id="RHEA:36683"/>
        <dbReference type="Rhea" id="RHEA-COMP:10131"/>
        <dbReference type="Rhea" id="RHEA-COMP:11032"/>
        <dbReference type="ChEBI" id="CHEBI:29950"/>
        <dbReference type="ChEBI" id="CHEBI:57287"/>
        <dbReference type="ChEBI" id="CHEBI:57379"/>
        <dbReference type="ChEBI" id="CHEBI:74151"/>
        <dbReference type="EC" id="2.3.1.225"/>
    </reaction>
</comment>
<keyword evidence="5" id="KW-1003">Cell membrane</keyword>
<keyword evidence="6 15" id="KW-0808">Transferase</keyword>
<keyword evidence="8" id="KW-0256">Endoplasmic reticulum</keyword>
<feature type="transmembrane region" description="Helical" evidence="15">
    <location>
        <begin position="6"/>
        <end position="24"/>
    </location>
</feature>
<sequence>MKTMDFLTNSMLYLLFCVCLWVIYQIRGMAQVAAVPVNLVWRFIRMIIPLPLRNLLNRLTHWLLFERHCLYQIIYILVVLGGHCILFSQIIPVLYRYSDRENHLFLVLALLFCNGFCYTMVCMTDPGVISPRNFPVYSQIYAFDRVIYSPKECVTCPHIIPARARHCSRCDHCVFRFEHHCVWTNCCIGGENYSHFLLFIASSLAMVVNSLRLEIRMLCDYTKHERLWSAQYLGEDGEAHDMSWPALIQHLFMSFPLVVAMVAVLCIIGLFLGGYTAFHAWLVCTNQTSYEYSRNPKRPTQMTTNKTNGKIFGDGGHFINPSHSTHPYDRGIWSNLCEIFGFSVRDSLRELRRRLPVQMDFKTR</sequence>
<dbReference type="OrthoDB" id="331948at2759"/>
<proteinExistence type="inferred from homology"/>
<evidence type="ECO:0000256" key="1">
    <source>
        <dbReference type="ARBA" id="ARBA00004477"/>
    </source>
</evidence>
<dbReference type="Pfam" id="PF01529">
    <property type="entry name" value="DHHC"/>
    <property type="match status" value="1"/>
</dbReference>
<evidence type="ECO:0000313" key="18">
    <source>
        <dbReference type="Proteomes" id="UP000308267"/>
    </source>
</evidence>
<keyword evidence="13" id="KW-0449">Lipoprotein</keyword>
<dbReference type="GO" id="GO:0000139">
    <property type="term" value="C:Golgi membrane"/>
    <property type="evidence" value="ECO:0007669"/>
    <property type="project" value="UniProtKB-SubCell"/>
</dbReference>
<protein>
    <recommendedName>
        <fullName evidence="15">Palmitoyltransferase</fullName>
        <ecNumber evidence="15">2.3.1.225</ecNumber>
    </recommendedName>
</protein>
<dbReference type="EC" id="2.3.1.225" evidence="15"/>
<keyword evidence="11 15" id="KW-0472">Membrane</keyword>
<comment type="subcellular location">
    <subcellularLocation>
        <location evidence="2">Cell membrane</location>
        <topology evidence="2">Multi-pass membrane protein</topology>
    </subcellularLocation>
    <subcellularLocation>
        <location evidence="1">Endoplasmic reticulum membrane</location>
        <topology evidence="1">Multi-pass membrane protein</topology>
    </subcellularLocation>
    <subcellularLocation>
        <location evidence="3">Golgi apparatus membrane</location>
        <topology evidence="3">Multi-pass membrane protein</topology>
    </subcellularLocation>
</comment>
<evidence type="ECO:0000256" key="6">
    <source>
        <dbReference type="ARBA" id="ARBA00022679"/>
    </source>
</evidence>
<keyword evidence="12" id="KW-0564">Palmitate</keyword>
<name>A0A4S2LMW5_OPIFE</name>
<reference evidence="17 18" key="1">
    <citation type="journal article" date="2019" name="BMC Genomics">
        <title>New insights from Opisthorchis felineus genome: update on genomics of the epidemiologically important liver flukes.</title>
        <authorList>
            <person name="Ershov N.I."/>
            <person name="Mordvinov V.A."/>
            <person name="Prokhortchouk E.B."/>
            <person name="Pakharukova M.Y."/>
            <person name="Gunbin K.V."/>
            <person name="Ustyantsev K."/>
            <person name="Genaev M.A."/>
            <person name="Blinov A.G."/>
            <person name="Mazur A."/>
            <person name="Boulygina E."/>
            <person name="Tsygankova S."/>
            <person name="Khrameeva E."/>
            <person name="Chekanov N."/>
            <person name="Fan G."/>
            <person name="Xiao A."/>
            <person name="Zhang H."/>
            <person name="Xu X."/>
            <person name="Yang H."/>
            <person name="Solovyev V."/>
            <person name="Lee S.M."/>
            <person name="Liu X."/>
            <person name="Afonnikov D.A."/>
            <person name="Skryabin K.G."/>
        </authorList>
    </citation>
    <scope>NUCLEOTIDE SEQUENCE [LARGE SCALE GENOMIC DNA]</scope>
    <source>
        <strain evidence="17">AK-0245</strain>
        <tissue evidence="17">Whole organism</tissue>
    </source>
</reference>